<feature type="transmembrane region" description="Helical" evidence="1">
    <location>
        <begin position="20"/>
        <end position="40"/>
    </location>
</feature>
<feature type="transmembrane region" description="Helical" evidence="1">
    <location>
        <begin position="52"/>
        <end position="72"/>
    </location>
</feature>
<feature type="transmembrane region" description="Helical" evidence="1">
    <location>
        <begin position="140"/>
        <end position="160"/>
    </location>
</feature>
<organism evidence="2 3">
    <name type="scientific">Nesterenkonia rhizosphaerae</name>
    <dbReference type="NCBI Taxonomy" id="1348272"/>
    <lineage>
        <taxon>Bacteria</taxon>
        <taxon>Bacillati</taxon>
        <taxon>Actinomycetota</taxon>
        <taxon>Actinomycetes</taxon>
        <taxon>Micrococcales</taxon>
        <taxon>Micrococcaceae</taxon>
        <taxon>Nesterenkonia</taxon>
    </lineage>
</organism>
<evidence type="ECO:0000313" key="3">
    <source>
        <dbReference type="Proteomes" id="UP001500368"/>
    </source>
</evidence>
<comment type="caution">
    <text evidence="2">The sequence shown here is derived from an EMBL/GenBank/DDBJ whole genome shotgun (WGS) entry which is preliminary data.</text>
</comment>
<proteinExistence type="predicted"/>
<feature type="transmembrane region" description="Helical" evidence="1">
    <location>
        <begin position="108"/>
        <end position="128"/>
    </location>
</feature>
<feature type="transmembrane region" description="Helical" evidence="1">
    <location>
        <begin position="166"/>
        <end position="186"/>
    </location>
</feature>
<dbReference type="EMBL" id="BAABLW010000002">
    <property type="protein sequence ID" value="GAA4913021.1"/>
    <property type="molecule type" value="Genomic_DNA"/>
</dbReference>
<dbReference type="Proteomes" id="UP001500368">
    <property type="component" value="Unassembled WGS sequence"/>
</dbReference>
<accession>A0ABP9FRE8</accession>
<feature type="transmembrane region" description="Helical" evidence="1">
    <location>
        <begin position="84"/>
        <end position="102"/>
    </location>
</feature>
<keyword evidence="3" id="KW-1185">Reference proteome</keyword>
<evidence type="ECO:0000256" key="1">
    <source>
        <dbReference type="SAM" id="Phobius"/>
    </source>
</evidence>
<protein>
    <submittedName>
        <fullName evidence="2">Uncharacterized protein</fullName>
    </submittedName>
</protein>
<reference evidence="3" key="1">
    <citation type="journal article" date="2019" name="Int. J. Syst. Evol. Microbiol.">
        <title>The Global Catalogue of Microorganisms (GCM) 10K type strain sequencing project: providing services to taxonomists for standard genome sequencing and annotation.</title>
        <authorList>
            <consortium name="The Broad Institute Genomics Platform"/>
            <consortium name="The Broad Institute Genome Sequencing Center for Infectious Disease"/>
            <person name="Wu L."/>
            <person name="Ma J."/>
        </authorList>
    </citation>
    <scope>NUCLEOTIDE SEQUENCE [LARGE SCALE GENOMIC DNA]</scope>
    <source>
        <strain evidence="3">JCM 19129</strain>
    </source>
</reference>
<keyword evidence="1" id="KW-0812">Transmembrane</keyword>
<dbReference type="RefSeq" id="WP_345476474.1">
    <property type="nucleotide sequence ID" value="NZ_BAABLW010000002.1"/>
</dbReference>
<sequence length="195" mass="20529">MAVTKIPAETARQLLRPTWLRAGITTAFAFFTIIWHGNAWFVDFWDGNDLTVARFVLAGFLVLAASMIWEYAKQEATPQVLQGALAAGAAAWLVAGVVIILVGSTTPVALAAGLAFLVLGVAELYAGLKLRAEFVPARDHVLLGAIGAVTGIGLIAWWGLDIHGVIGIAGMGMILSAVLLLINAAGMTHEVRRSA</sequence>
<keyword evidence="1" id="KW-0472">Membrane</keyword>
<evidence type="ECO:0000313" key="2">
    <source>
        <dbReference type="EMBL" id="GAA4913021.1"/>
    </source>
</evidence>
<keyword evidence="1" id="KW-1133">Transmembrane helix</keyword>
<gene>
    <name evidence="2" type="ORF">GCM10025790_04620</name>
</gene>
<name>A0ABP9FRE8_9MICC</name>